<dbReference type="OrthoDB" id="9812702at2"/>
<dbReference type="EMBL" id="PKUQ01000016">
    <property type="protein sequence ID" value="PLW77389.1"/>
    <property type="molecule type" value="Genomic_DNA"/>
</dbReference>
<dbReference type="RefSeq" id="WP_101533407.1">
    <property type="nucleotide sequence ID" value="NZ_JBFHIU010000006.1"/>
</dbReference>
<feature type="compositionally biased region" description="Basic and acidic residues" evidence="7">
    <location>
        <begin position="105"/>
        <end position="147"/>
    </location>
</feature>
<dbReference type="Proteomes" id="UP000234881">
    <property type="component" value="Unassembled WGS sequence"/>
</dbReference>
<dbReference type="InterPro" id="IPR035980">
    <property type="entry name" value="Ribosomal_bS6_sf"/>
</dbReference>
<dbReference type="InterPro" id="IPR000529">
    <property type="entry name" value="Ribosomal_bS6"/>
</dbReference>
<evidence type="ECO:0000256" key="3">
    <source>
        <dbReference type="ARBA" id="ARBA00023274"/>
    </source>
</evidence>
<evidence type="ECO:0000256" key="7">
    <source>
        <dbReference type="SAM" id="MobiDB-lite"/>
    </source>
</evidence>
<keyword evidence="6" id="KW-0694">RNA-binding</keyword>
<dbReference type="PANTHER" id="PTHR21011">
    <property type="entry name" value="MITOCHONDRIAL 28S RIBOSOMAL PROTEIN S6"/>
    <property type="match status" value="1"/>
</dbReference>
<evidence type="ECO:0000256" key="4">
    <source>
        <dbReference type="ARBA" id="ARBA00035104"/>
    </source>
</evidence>
<gene>
    <name evidence="6" type="primary">rpsF</name>
    <name evidence="8" type="ORF">C0081_08595</name>
</gene>
<dbReference type="InterPro" id="IPR014717">
    <property type="entry name" value="Transl_elong_EF1B/ribsomal_bS6"/>
</dbReference>
<keyword evidence="6" id="KW-0699">rRNA-binding</keyword>
<reference evidence="8 9" key="1">
    <citation type="submission" date="2018-01" db="EMBL/GenBank/DDBJ databases">
        <title>The draft genome sequence of Cohaesibacter sp. H1304.</title>
        <authorList>
            <person name="Wang N.-N."/>
            <person name="Du Z.-J."/>
        </authorList>
    </citation>
    <scope>NUCLEOTIDE SEQUENCE [LARGE SCALE GENOMIC DNA]</scope>
    <source>
        <strain evidence="8 9">H1304</strain>
    </source>
</reference>
<dbReference type="GO" id="GO:0006412">
    <property type="term" value="P:translation"/>
    <property type="evidence" value="ECO:0007669"/>
    <property type="project" value="UniProtKB-UniRule"/>
</dbReference>
<dbReference type="GO" id="GO:0003735">
    <property type="term" value="F:structural constituent of ribosome"/>
    <property type="evidence" value="ECO:0007669"/>
    <property type="project" value="InterPro"/>
</dbReference>
<keyword evidence="2 6" id="KW-0689">Ribosomal protein</keyword>
<evidence type="ECO:0000256" key="2">
    <source>
        <dbReference type="ARBA" id="ARBA00022980"/>
    </source>
</evidence>
<feature type="region of interest" description="Disordered" evidence="7">
    <location>
        <begin position="97"/>
        <end position="156"/>
    </location>
</feature>
<dbReference type="InterPro" id="IPR020814">
    <property type="entry name" value="Ribosomal_S6_plastid/chlpt"/>
</dbReference>
<proteinExistence type="inferred from homology"/>
<evidence type="ECO:0000256" key="5">
    <source>
        <dbReference type="ARBA" id="ARBA00035294"/>
    </source>
</evidence>
<evidence type="ECO:0000313" key="9">
    <source>
        <dbReference type="Proteomes" id="UP000234881"/>
    </source>
</evidence>
<dbReference type="SUPFAM" id="SSF54995">
    <property type="entry name" value="Ribosomal protein S6"/>
    <property type="match status" value="1"/>
</dbReference>
<keyword evidence="9" id="KW-1185">Reference proteome</keyword>
<comment type="caution">
    <text evidence="8">The sequence shown here is derived from an EMBL/GenBank/DDBJ whole genome shotgun (WGS) entry which is preliminary data.</text>
</comment>
<dbReference type="AlphaFoldDB" id="A0A2N5XSB0"/>
<dbReference type="CDD" id="cd00473">
    <property type="entry name" value="bS6"/>
    <property type="match status" value="1"/>
</dbReference>
<sequence length="156" mass="18045">MALYEHVFLARQDISQQQVESLVEQYKTLITEAGGTVGKVEYWGLKSIAYRINKNRKAHYVLMNIDSAYDAVAEMERLMRINEDVMRFMTIRVEELEEDQSAMMQKRDRDDRGGRGDRGPRGDRNDRGPRGDRGDRRPRREETRDEAPATPAPAAE</sequence>
<evidence type="ECO:0000256" key="6">
    <source>
        <dbReference type="HAMAP-Rule" id="MF_00360"/>
    </source>
</evidence>
<dbReference type="GO" id="GO:0022627">
    <property type="term" value="C:cytosolic small ribosomal subunit"/>
    <property type="evidence" value="ECO:0007669"/>
    <property type="project" value="TreeGrafter"/>
</dbReference>
<dbReference type="Gene3D" id="3.30.70.60">
    <property type="match status" value="1"/>
</dbReference>
<organism evidence="8 9">
    <name type="scientific">Cohaesibacter celericrescens</name>
    <dbReference type="NCBI Taxonomy" id="2067669"/>
    <lineage>
        <taxon>Bacteria</taxon>
        <taxon>Pseudomonadati</taxon>
        <taxon>Pseudomonadota</taxon>
        <taxon>Alphaproteobacteria</taxon>
        <taxon>Hyphomicrobiales</taxon>
        <taxon>Cohaesibacteraceae</taxon>
    </lineage>
</organism>
<dbReference type="PANTHER" id="PTHR21011:SF1">
    <property type="entry name" value="SMALL RIBOSOMAL SUBUNIT PROTEIN BS6M"/>
    <property type="match status" value="1"/>
</dbReference>
<dbReference type="GO" id="GO:0070181">
    <property type="term" value="F:small ribosomal subunit rRNA binding"/>
    <property type="evidence" value="ECO:0007669"/>
    <property type="project" value="TreeGrafter"/>
</dbReference>
<comment type="similarity">
    <text evidence="1 6">Belongs to the bacterial ribosomal protein bS6 family.</text>
</comment>
<name>A0A2N5XSB0_9HYPH</name>
<protein>
    <recommendedName>
        <fullName evidence="5 6">Small ribosomal subunit protein bS6</fullName>
    </recommendedName>
</protein>
<evidence type="ECO:0000313" key="8">
    <source>
        <dbReference type="EMBL" id="PLW77389.1"/>
    </source>
</evidence>
<dbReference type="Pfam" id="PF01250">
    <property type="entry name" value="Ribosomal_S6"/>
    <property type="match status" value="1"/>
</dbReference>
<keyword evidence="3 6" id="KW-0687">Ribonucleoprotein</keyword>
<accession>A0A2N5XSB0</accession>
<evidence type="ECO:0000256" key="1">
    <source>
        <dbReference type="ARBA" id="ARBA00009512"/>
    </source>
</evidence>
<dbReference type="HAMAP" id="MF_00360">
    <property type="entry name" value="Ribosomal_bS6"/>
    <property type="match status" value="1"/>
</dbReference>
<dbReference type="NCBIfam" id="TIGR00166">
    <property type="entry name" value="S6"/>
    <property type="match status" value="1"/>
</dbReference>
<comment type="function">
    <text evidence="4 6">Binds together with bS18 to 16S ribosomal RNA.</text>
</comment>